<comment type="caution">
    <text evidence="7">The sequence shown here is derived from an EMBL/GenBank/DDBJ whole genome shotgun (WGS) entry which is preliminary data.</text>
</comment>
<feature type="binding site" evidence="5">
    <location>
        <position position="284"/>
    </location>
    <ligand>
        <name>Fe cation</name>
        <dbReference type="ChEBI" id="CHEBI:24875"/>
    </ligand>
</feature>
<evidence type="ECO:0000313" key="7">
    <source>
        <dbReference type="EMBL" id="EJQ37431.1"/>
    </source>
</evidence>
<dbReference type="Gene3D" id="3.60.130.10">
    <property type="entry name" value="Clavaminate synthase-like"/>
    <property type="match status" value="1"/>
</dbReference>
<accession>J7ZM47</accession>
<keyword evidence="3" id="KW-0560">Oxidoreductase</keyword>
<evidence type="ECO:0000313" key="8">
    <source>
        <dbReference type="Proteomes" id="UP000006600"/>
    </source>
</evidence>
<evidence type="ECO:0000256" key="1">
    <source>
        <dbReference type="ARBA" id="ARBA00008425"/>
    </source>
</evidence>
<feature type="binding site" evidence="5">
    <location>
        <position position="155"/>
    </location>
    <ligand>
        <name>Fe cation</name>
        <dbReference type="ChEBI" id="CHEBI:24875"/>
    </ligand>
</feature>
<evidence type="ECO:0000256" key="3">
    <source>
        <dbReference type="ARBA" id="ARBA00023002"/>
    </source>
</evidence>
<evidence type="ECO:0000256" key="5">
    <source>
        <dbReference type="PIRSR" id="PIRSR019543-2"/>
    </source>
</evidence>
<proteinExistence type="inferred from homology"/>
<dbReference type="Proteomes" id="UP000006600">
    <property type="component" value="Unassembled WGS sequence"/>
</dbReference>
<dbReference type="InterPro" id="IPR042098">
    <property type="entry name" value="TauD-like_sf"/>
</dbReference>
<evidence type="ECO:0000259" key="6">
    <source>
        <dbReference type="Pfam" id="PF02668"/>
    </source>
</evidence>
<dbReference type="AlphaFoldDB" id="J7ZM47"/>
<sequence>MLATIQQTDSYVLELTDSEKKEVKALVDSLNVDIHNMNYFTLNYLEKISKKLPERLIEELIFFKRVKNDYGTILFRNLPIDSKLPNTPSDGKPSPEKHTNISEKLLYLFMLNLGEPIAYADEKNGQFVHDICPIKGKEKNIENSGSQVFFSYHTEDAIHPYKPDYLALFCLRSDHDKSAKTETASVAKALELLPGYAIDILRKPLFILRPPSSFNSPELSIQTAILTGNIMRPNLCIDTSLMEGINEEAQWALNELKNALHKVSIGIVLLPGDLVIIDNRLAAHARTAFTPKYDGQDRWLQRMFAIMDIRSSESSRSLSNNVCMPLKIELTSNN</sequence>
<dbReference type="EMBL" id="AHDJ01000065">
    <property type="protein sequence ID" value="EJQ37431.1"/>
    <property type="molecule type" value="Genomic_DNA"/>
</dbReference>
<dbReference type="InterPro" id="IPR003819">
    <property type="entry name" value="TauD/TfdA-like"/>
</dbReference>
<dbReference type="PATRIC" id="fig|1053189.3.peg.5319"/>
<dbReference type="InterPro" id="IPR014503">
    <property type="entry name" value="Clavaminate_syn-like"/>
</dbReference>
<dbReference type="Pfam" id="PF02668">
    <property type="entry name" value="TauD"/>
    <property type="match status" value="1"/>
</dbReference>
<feature type="binding site" evidence="5">
    <location>
        <position position="153"/>
    </location>
    <ligand>
        <name>Fe cation</name>
        <dbReference type="ChEBI" id="CHEBI:24875"/>
    </ligand>
</feature>
<keyword evidence="4 5" id="KW-0408">Iron</keyword>
<dbReference type="SUPFAM" id="SSF51197">
    <property type="entry name" value="Clavaminate synthase-like"/>
    <property type="match status" value="1"/>
</dbReference>
<gene>
    <name evidence="7" type="ORF">IEE_05217</name>
</gene>
<reference evidence="7 8" key="1">
    <citation type="submission" date="2012-04" db="EMBL/GenBank/DDBJ databases">
        <title>The Genome Sequence of Bacillus cereus BAG5X1-1.</title>
        <authorList>
            <consortium name="The Broad Institute Genome Sequencing Platform"/>
            <consortium name="The Broad Institute Genome Sequencing Center for Infectious Disease"/>
            <person name="Feldgarden M."/>
            <person name="Van der Auwera G.A."/>
            <person name="Mahillon J."/>
            <person name="Duprez V."/>
            <person name="Timmery S."/>
            <person name="Mattelet C."/>
            <person name="Dierick K."/>
            <person name="Sun M."/>
            <person name="Yu Z."/>
            <person name="Zhu L."/>
            <person name="Hu X."/>
            <person name="Shank E.B."/>
            <person name="Swiecicka I."/>
            <person name="Hansen B.M."/>
            <person name="Andrup L."/>
            <person name="Young S.K."/>
            <person name="Zeng Q."/>
            <person name="Gargeya S."/>
            <person name="Fitzgerald M."/>
            <person name="Haas B."/>
            <person name="Abouelleil A."/>
            <person name="Alvarado L."/>
            <person name="Arachchi H.M."/>
            <person name="Berlin A."/>
            <person name="Chapman S.B."/>
            <person name="Goldberg J."/>
            <person name="Griggs A."/>
            <person name="Gujja S."/>
            <person name="Hansen M."/>
            <person name="Howarth C."/>
            <person name="Imamovic A."/>
            <person name="Larimer J."/>
            <person name="McCowen C."/>
            <person name="Montmayeur A."/>
            <person name="Murphy C."/>
            <person name="Neiman D."/>
            <person name="Pearson M."/>
            <person name="Priest M."/>
            <person name="Roberts A."/>
            <person name="Saif S."/>
            <person name="Shea T."/>
            <person name="Sisk P."/>
            <person name="Sykes S."/>
            <person name="Wortman J."/>
            <person name="Nusbaum C."/>
            <person name="Birren B."/>
        </authorList>
    </citation>
    <scope>NUCLEOTIDE SEQUENCE [LARGE SCALE GENOMIC DNA]</scope>
    <source>
        <strain evidence="7 8">BAG5X1-1</strain>
    </source>
</reference>
<evidence type="ECO:0000256" key="4">
    <source>
        <dbReference type="ARBA" id="ARBA00023004"/>
    </source>
</evidence>
<organism evidence="7 8">
    <name type="scientific">Bacillus cereus BAG5X1-1</name>
    <dbReference type="NCBI Taxonomy" id="1053189"/>
    <lineage>
        <taxon>Bacteria</taxon>
        <taxon>Bacillati</taxon>
        <taxon>Bacillota</taxon>
        <taxon>Bacilli</taxon>
        <taxon>Bacillales</taxon>
        <taxon>Bacillaceae</taxon>
        <taxon>Bacillus</taxon>
        <taxon>Bacillus cereus group</taxon>
    </lineage>
</organism>
<dbReference type="GO" id="GO:0016491">
    <property type="term" value="F:oxidoreductase activity"/>
    <property type="evidence" value="ECO:0007669"/>
    <property type="project" value="UniProtKB-KW"/>
</dbReference>
<comment type="similarity">
    <text evidence="1">Belongs to the clavaminate synthase family.</text>
</comment>
<dbReference type="RefSeq" id="WP_002107069.1">
    <property type="nucleotide sequence ID" value="NZ_JH791997.1"/>
</dbReference>
<name>J7ZM47_BACCE</name>
<keyword evidence="2 5" id="KW-0479">Metal-binding</keyword>
<dbReference type="GO" id="GO:0005506">
    <property type="term" value="F:iron ion binding"/>
    <property type="evidence" value="ECO:0007669"/>
    <property type="project" value="InterPro"/>
</dbReference>
<protein>
    <recommendedName>
        <fullName evidence="6">TauD/TfdA-like domain-containing protein</fullName>
    </recommendedName>
</protein>
<dbReference type="HOGENOM" id="CLU_044078_0_0_9"/>
<dbReference type="PIRSF" id="PIRSF019543">
    <property type="entry name" value="Clavaminate_syn"/>
    <property type="match status" value="1"/>
</dbReference>
<feature type="domain" description="TauD/TfdA-like" evidence="6">
    <location>
        <begin position="64"/>
        <end position="303"/>
    </location>
</feature>
<evidence type="ECO:0000256" key="2">
    <source>
        <dbReference type="ARBA" id="ARBA00022723"/>
    </source>
</evidence>